<dbReference type="GO" id="GO:0016020">
    <property type="term" value="C:membrane"/>
    <property type="evidence" value="ECO:0007669"/>
    <property type="project" value="InterPro"/>
</dbReference>
<keyword evidence="4" id="KW-0808">Transferase</keyword>
<evidence type="ECO:0000313" key="12">
    <source>
        <dbReference type="Proteomes" id="UP000366872"/>
    </source>
</evidence>
<keyword evidence="9" id="KW-0812">Transmembrane</keyword>
<dbReference type="Pfam" id="PF07730">
    <property type="entry name" value="HisKA_3"/>
    <property type="match status" value="1"/>
</dbReference>
<dbReference type="AlphaFoldDB" id="A0A6C2UCC8"/>
<dbReference type="PANTHER" id="PTHR24421">
    <property type="entry name" value="NITRATE/NITRITE SENSOR PROTEIN NARX-RELATED"/>
    <property type="match status" value="1"/>
</dbReference>
<dbReference type="InterPro" id="IPR036890">
    <property type="entry name" value="HATPase_C_sf"/>
</dbReference>
<evidence type="ECO:0000256" key="3">
    <source>
        <dbReference type="ARBA" id="ARBA00022553"/>
    </source>
</evidence>
<evidence type="ECO:0000259" key="10">
    <source>
        <dbReference type="Pfam" id="PF07730"/>
    </source>
</evidence>
<organism evidence="11 12">
    <name type="scientific">Pontiella desulfatans</name>
    <dbReference type="NCBI Taxonomy" id="2750659"/>
    <lineage>
        <taxon>Bacteria</taxon>
        <taxon>Pseudomonadati</taxon>
        <taxon>Kiritimatiellota</taxon>
        <taxon>Kiritimatiellia</taxon>
        <taxon>Kiritimatiellales</taxon>
        <taxon>Pontiellaceae</taxon>
        <taxon>Pontiella</taxon>
    </lineage>
</organism>
<keyword evidence="9" id="KW-1133">Transmembrane helix</keyword>
<evidence type="ECO:0000256" key="6">
    <source>
        <dbReference type="ARBA" id="ARBA00022777"/>
    </source>
</evidence>
<dbReference type="GO" id="GO:0046983">
    <property type="term" value="F:protein dimerization activity"/>
    <property type="evidence" value="ECO:0007669"/>
    <property type="project" value="InterPro"/>
</dbReference>
<dbReference type="GO" id="GO:0005524">
    <property type="term" value="F:ATP binding"/>
    <property type="evidence" value="ECO:0007669"/>
    <property type="project" value="UniProtKB-KW"/>
</dbReference>
<keyword evidence="3" id="KW-0597">Phosphoprotein</keyword>
<feature type="transmembrane region" description="Helical" evidence="9">
    <location>
        <begin position="32"/>
        <end position="55"/>
    </location>
</feature>
<dbReference type="PANTHER" id="PTHR24421:SF10">
    <property type="entry name" value="NITRATE_NITRITE SENSOR PROTEIN NARQ"/>
    <property type="match status" value="1"/>
</dbReference>
<keyword evidence="5" id="KW-0547">Nucleotide-binding</keyword>
<dbReference type="Proteomes" id="UP000366872">
    <property type="component" value="Unassembled WGS sequence"/>
</dbReference>
<evidence type="ECO:0000256" key="8">
    <source>
        <dbReference type="ARBA" id="ARBA00023012"/>
    </source>
</evidence>
<evidence type="ECO:0000256" key="7">
    <source>
        <dbReference type="ARBA" id="ARBA00022840"/>
    </source>
</evidence>
<sequence length="335" mass="36921">MKARTILFIVAWALYAVATFVLFPRFNSNVGFPAILFTGVGSWLFGRSTGLWLLLPMLIHQIALFEYFADEYIYYTDRVIGTVIHLSAIALVGTLKDSLESIRAVNTRLDLAVLERTRELDNLTQKLIEHLETLRISRGQELHDGIGQQLTGIQLYATSLADRLAAEQNVGASLAYSLTTRSRIVHNKIRHACRTLYPMQIREVGLRPALDELASCLRVIKNIEVGINTQGDISSIPPATALQLFRICQETALLVIDRSHAQRIGIGVSVLPSALQLSVEHDGNPAAAIRDGSNEARLINYRLMQVNGSIEILTGDNQIQTLNIAIPKTPGGMAA</sequence>
<name>A0A6C2UCC8_PONDE</name>
<proteinExistence type="predicted"/>
<keyword evidence="6 11" id="KW-0418">Kinase</keyword>
<dbReference type="RefSeq" id="WP_136082726.1">
    <property type="nucleotide sequence ID" value="NZ_CAAHFG010000004.1"/>
</dbReference>
<keyword evidence="12" id="KW-1185">Reference proteome</keyword>
<evidence type="ECO:0000256" key="1">
    <source>
        <dbReference type="ARBA" id="ARBA00000085"/>
    </source>
</evidence>
<dbReference type="GO" id="GO:0000155">
    <property type="term" value="F:phosphorelay sensor kinase activity"/>
    <property type="evidence" value="ECO:0007669"/>
    <property type="project" value="InterPro"/>
</dbReference>
<keyword evidence="8" id="KW-0902">Two-component regulatory system</keyword>
<gene>
    <name evidence="11" type="primary">liaS_23</name>
    <name evidence="11" type="ORF">PDESU_05833</name>
</gene>
<dbReference type="InterPro" id="IPR011712">
    <property type="entry name" value="Sig_transdc_His_kin_sub3_dim/P"/>
</dbReference>
<dbReference type="EMBL" id="CAAHFG010000004">
    <property type="protein sequence ID" value="VGO17237.1"/>
    <property type="molecule type" value="Genomic_DNA"/>
</dbReference>
<dbReference type="EC" id="2.7.13.3" evidence="2"/>
<accession>A0A6C2UCC8</accession>
<evidence type="ECO:0000313" key="11">
    <source>
        <dbReference type="EMBL" id="VGO17237.1"/>
    </source>
</evidence>
<evidence type="ECO:0000256" key="2">
    <source>
        <dbReference type="ARBA" id="ARBA00012438"/>
    </source>
</evidence>
<evidence type="ECO:0000256" key="4">
    <source>
        <dbReference type="ARBA" id="ARBA00022679"/>
    </source>
</evidence>
<keyword evidence="7" id="KW-0067">ATP-binding</keyword>
<feature type="domain" description="Signal transduction histidine kinase subgroup 3 dimerisation and phosphoacceptor" evidence="10">
    <location>
        <begin position="140"/>
        <end position="199"/>
    </location>
</feature>
<dbReference type="Gene3D" id="3.30.565.10">
    <property type="entry name" value="Histidine kinase-like ATPase, C-terminal domain"/>
    <property type="match status" value="1"/>
</dbReference>
<dbReference type="InterPro" id="IPR050482">
    <property type="entry name" value="Sensor_HK_TwoCompSys"/>
</dbReference>
<evidence type="ECO:0000256" key="9">
    <source>
        <dbReference type="SAM" id="Phobius"/>
    </source>
</evidence>
<keyword evidence="9" id="KW-0472">Membrane</keyword>
<evidence type="ECO:0000256" key="5">
    <source>
        <dbReference type="ARBA" id="ARBA00022741"/>
    </source>
</evidence>
<reference evidence="11 12" key="1">
    <citation type="submission" date="2019-04" db="EMBL/GenBank/DDBJ databases">
        <authorList>
            <person name="Van Vliet M D."/>
        </authorList>
    </citation>
    <scope>NUCLEOTIDE SEQUENCE [LARGE SCALE GENOMIC DNA]</scope>
    <source>
        <strain evidence="11 12">F1</strain>
    </source>
</reference>
<protein>
    <recommendedName>
        <fullName evidence="2">histidine kinase</fullName>
        <ecNumber evidence="2">2.7.13.3</ecNumber>
    </recommendedName>
</protein>
<feature type="transmembrane region" description="Helical" evidence="9">
    <location>
        <begin position="7"/>
        <end position="26"/>
    </location>
</feature>
<comment type="catalytic activity">
    <reaction evidence="1">
        <text>ATP + protein L-histidine = ADP + protein N-phospho-L-histidine.</text>
        <dbReference type="EC" id="2.7.13.3"/>
    </reaction>
</comment>